<dbReference type="Pfam" id="PF15313">
    <property type="entry name" value="HEXIM"/>
    <property type="match status" value="1"/>
</dbReference>
<dbReference type="PRINTS" id="PR02094">
    <property type="entry name" value="HEXIMFAMILY"/>
</dbReference>
<comment type="caution">
    <text evidence="9">The sequence shown here is derived from an EMBL/GenBank/DDBJ whole genome shotgun (WGS) entry which is preliminary data.</text>
</comment>
<comment type="similarity">
    <text evidence="2">Belongs to the HEXIM family.</text>
</comment>
<evidence type="ECO:0000256" key="8">
    <source>
        <dbReference type="SAM" id="MobiDB-lite"/>
    </source>
</evidence>
<evidence type="ECO:0000256" key="4">
    <source>
        <dbReference type="ARBA" id="ARBA00023015"/>
    </source>
</evidence>
<feature type="compositionally biased region" description="Basic and acidic residues" evidence="8">
    <location>
        <begin position="327"/>
        <end position="340"/>
    </location>
</feature>
<feature type="compositionally biased region" description="Basic and acidic residues" evidence="8">
    <location>
        <begin position="101"/>
        <end position="113"/>
    </location>
</feature>
<protein>
    <submittedName>
        <fullName evidence="9">HEXIM protein</fullName>
    </submittedName>
</protein>
<feature type="region of interest" description="Disordered" evidence="8">
    <location>
        <begin position="208"/>
        <end position="272"/>
    </location>
</feature>
<dbReference type="PANTHER" id="PTHR13469:SF8">
    <property type="entry name" value="HEXIM P-TEFB COMPLEX SUBUNIT 1"/>
    <property type="match status" value="1"/>
</dbReference>
<dbReference type="Proteomes" id="UP001166093">
    <property type="component" value="Unassembled WGS sequence"/>
</dbReference>
<comment type="subcellular location">
    <subcellularLocation>
        <location evidence="1">Nucleus</location>
    </subcellularLocation>
</comment>
<feature type="compositionally biased region" description="Acidic residues" evidence="8">
    <location>
        <begin position="233"/>
        <end position="248"/>
    </location>
</feature>
<feature type="compositionally biased region" description="Basic residues" evidence="8">
    <location>
        <begin position="144"/>
        <end position="161"/>
    </location>
</feature>
<evidence type="ECO:0000256" key="5">
    <source>
        <dbReference type="ARBA" id="ARBA00023054"/>
    </source>
</evidence>
<organism evidence="9 10">
    <name type="scientific">Polyodon spathula</name>
    <name type="common">North American paddlefish</name>
    <name type="synonym">Squalus spathula</name>
    <dbReference type="NCBI Taxonomy" id="7913"/>
    <lineage>
        <taxon>Eukaryota</taxon>
        <taxon>Metazoa</taxon>
        <taxon>Chordata</taxon>
        <taxon>Craniata</taxon>
        <taxon>Vertebrata</taxon>
        <taxon>Euteleostomi</taxon>
        <taxon>Actinopterygii</taxon>
        <taxon>Chondrostei</taxon>
        <taxon>Acipenseriformes</taxon>
        <taxon>Polyodontidae</taxon>
        <taxon>Polyodon</taxon>
    </lineage>
</organism>
<evidence type="ECO:0000256" key="3">
    <source>
        <dbReference type="ARBA" id="ARBA00022491"/>
    </source>
</evidence>
<keyword evidence="7" id="KW-0539">Nucleus</keyword>
<accession>A0ABS2YQQ1</accession>
<keyword evidence="5" id="KW-0175">Coiled coil</keyword>
<sequence length="366" mass="40125">MSDPASGQKDRLHPKTPGPRAGGSGTACEPPVANEDGGMESGARGRSGEDQQLDCSNSLPQALGDLEASPGRGASKLQPRYLAAAQPCQAPGGDVGGTDVPVEHGRSGDRPGEGNRSQVRGESGVAVRRLNHGCPGGGVQSLPGKKKHRRRPSKKKRRWKPYFKLSWEEKKELDERETARASRMREEMFAKGLPVAPYNTTQFLMEEHDREEPDLKTELGARRPAGVSRSEDTASEEEFMEPEEEEDGSGGSDGMGRAGDGGGEFLQRDFSETYEKYHAESLQNKSKQELVREYLELEKCLSRLEDENNRLRLRLGKSGDSPAAESPRVRELEGELERLRALNTELSTENEGWRRGERGLAGSTAE</sequence>
<evidence type="ECO:0000256" key="7">
    <source>
        <dbReference type="ARBA" id="ARBA00023242"/>
    </source>
</evidence>
<dbReference type="InterPro" id="IPR024872">
    <property type="entry name" value="HEXIM"/>
</dbReference>
<evidence type="ECO:0000256" key="1">
    <source>
        <dbReference type="ARBA" id="ARBA00004123"/>
    </source>
</evidence>
<dbReference type="Gene3D" id="6.10.250.2910">
    <property type="match status" value="1"/>
</dbReference>
<keyword evidence="3" id="KW-0678">Repressor</keyword>
<dbReference type="PANTHER" id="PTHR13469">
    <property type="entry name" value="HEXAMETHYLENE BISACETAMIDE INDUCIBLE 1"/>
    <property type="match status" value="1"/>
</dbReference>
<feature type="compositionally biased region" description="Gly residues" evidence="8">
    <location>
        <begin position="249"/>
        <end position="264"/>
    </location>
</feature>
<evidence type="ECO:0000313" key="10">
    <source>
        <dbReference type="Proteomes" id="UP001166093"/>
    </source>
</evidence>
<feature type="non-terminal residue" evidence="9">
    <location>
        <position position="366"/>
    </location>
</feature>
<feature type="compositionally biased region" description="Basic and acidic residues" evidence="8">
    <location>
        <begin position="208"/>
        <end position="221"/>
    </location>
</feature>
<evidence type="ECO:0000256" key="2">
    <source>
        <dbReference type="ARBA" id="ARBA00008409"/>
    </source>
</evidence>
<gene>
    <name evidence="9" type="primary">Hexim_2</name>
    <name evidence="9" type="ORF">GTO93_0016169</name>
</gene>
<feature type="region of interest" description="Disordered" evidence="8">
    <location>
        <begin position="312"/>
        <end position="366"/>
    </location>
</feature>
<proteinExistence type="inferred from homology"/>
<reference evidence="9" key="1">
    <citation type="journal article" date="2021" name="Cell">
        <title>Tracing the genetic footprints of vertebrate landing in non-teleost ray-finned fishes.</title>
        <authorList>
            <person name="Bi X."/>
            <person name="Wang K."/>
            <person name="Yang L."/>
            <person name="Pan H."/>
            <person name="Jiang H."/>
            <person name="Wei Q."/>
            <person name="Fang M."/>
            <person name="Yu H."/>
            <person name="Zhu C."/>
            <person name="Cai Y."/>
            <person name="He Y."/>
            <person name="Gan X."/>
            <person name="Zeng H."/>
            <person name="Yu D."/>
            <person name="Zhu Y."/>
            <person name="Jiang H."/>
            <person name="Qiu Q."/>
            <person name="Yang H."/>
            <person name="Zhang Y.E."/>
            <person name="Wang W."/>
            <person name="Zhu M."/>
            <person name="He S."/>
            <person name="Zhang G."/>
        </authorList>
    </citation>
    <scope>NUCLEOTIDE SEQUENCE</scope>
    <source>
        <strain evidence="9">Pddl_001</strain>
    </source>
</reference>
<name>A0ABS2YQQ1_POLSP</name>
<dbReference type="EMBL" id="JAAWVQ010176122">
    <property type="protein sequence ID" value="MBN3288484.1"/>
    <property type="molecule type" value="Genomic_DNA"/>
</dbReference>
<keyword evidence="6" id="KW-0804">Transcription</keyword>
<feature type="region of interest" description="Disordered" evidence="8">
    <location>
        <begin position="1"/>
        <end position="161"/>
    </location>
</feature>
<keyword evidence="4" id="KW-0805">Transcription regulation</keyword>
<evidence type="ECO:0000256" key="6">
    <source>
        <dbReference type="ARBA" id="ARBA00023163"/>
    </source>
</evidence>
<feature type="non-terminal residue" evidence="9">
    <location>
        <position position="1"/>
    </location>
</feature>
<keyword evidence="10" id="KW-1185">Reference proteome</keyword>
<evidence type="ECO:0000313" key="9">
    <source>
        <dbReference type="EMBL" id="MBN3288484.1"/>
    </source>
</evidence>